<accession>A0A402A058</accession>
<comment type="caution">
    <text evidence="1">The sequence shown here is derived from an EMBL/GenBank/DDBJ whole genome shotgun (WGS) entry which is preliminary data.</text>
</comment>
<dbReference type="AlphaFoldDB" id="A0A402A058"/>
<evidence type="ECO:0000313" key="1">
    <source>
        <dbReference type="EMBL" id="GCE12537.1"/>
    </source>
</evidence>
<protein>
    <submittedName>
        <fullName evidence="1">Uncharacterized protein</fullName>
    </submittedName>
</protein>
<dbReference type="RefSeq" id="WP_281276534.1">
    <property type="nucleotide sequence ID" value="NZ_BIFR01000001.1"/>
</dbReference>
<dbReference type="EMBL" id="BIFR01000001">
    <property type="protein sequence ID" value="GCE12537.1"/>
    <property type="molecule type" value="Genomic_DNA"/>
</dbReference>
<gene>
    <name evidence="1" type="ORF">KTT_23960</name>
</gene>
<sequence>MVGQTSCYSAMLGDGSGYYATAKAQYYINEAYRTVATTATY</sequence>
<organism evidence="1 2">
    <name type="scientific">Tengunoibacter tsumagoiensis</name>
    <dbReference type="NCBI Taxonomy" id="2014871"/>
    <lineage>
        <taxon>Bacteria</taxon>
        <taxon>Bacillati</taxon>
        <taxon>Chloroflexota</taxon>
        <taxon>Ktedonobacteria</taxon>
        <taxon>Ktedonobacterales</taxon>
        <taxon>Dictyobacteraceae</taxon>
        <taxon>Tengunoibacter</taxon>
    </lineage>
</organism>
<reference evidence="2" key="1">
    <citation type="submission" date="2018-12" db="EMBL/GenBank/DDBJ databases">
        <title>Tengunoibacter tsumagoiensis gen. nov., sp. nov., Dictyobacter kobayashii sp. nov., D. alpinus sp. nov., and D. joshuensis sp. nov. and description of Dictyobacteraceae fam. nov. within the order Ktedonobacterales isolated from Tengu-no-mugimeshi.</title>
        <authorList>
            <person name="Wang C.M."/>
            <person name="Zheng Y."/>
            <person name="Sakai Y."/>
            <person name="Toyoda A."/>
            <person name="Minakuchi Y."/>
            <person name="Abe K."/>
            <person name="Yokota A."/>
            <person name="Yabe S."/>
        </authorList>
    </citation>
    <scope>NUCLEOTIDE SEQUENCE [LARGE SCALE GENOMIC DNA]</scope>
    <source>
        <strain evidence="2">Uno3</strain>
    </source>
</reference>
<evidence type="ECO:0000313" key="2">
    <source>
        <dbReference type="Proteomes" id="UP000287352"/>
    </source>
</evidence>
<proteinExistence type="predicted"/>
<name>A0A402A058_9CHLR</name>
<keyword evidence="2" id="KW-1185">Reference proteome</keyword>
<dbReference type="Proteomes" id="UP000287352">
    <property type="component" value="Unassembled WGS sequence"/>
</dbReference>